<evidence type="ECO:0000256" key="1">
    <source>
        <dbReference type="ARBA" id="ARBA00008270"/>
    </source>
</evidence>
<keyword evidence="2" id="KW-0413">Isomerase</keyword>
<dbReference type="Gene3D" id="3.10.310.10">
    <property type="entry name" value="Diaminopimelate Epimerase, Chain A, domain 1"/>
    <property type="match status" value="2"/>
</dbReference>
<dbReference type="NCBIfam" id="TIGR00654">
    <property type="entry name" value="PhzF_family"/>
    <property type="match status" value="1"/>
</dbReference>
<dbReference type="EMBL" id="JBHSNA010000017">
    <property type="protein sequence ID" value="MFC5567645.1"/>
    <property type="molecule type" value="Genomic_DNA"/>
</dbReference>
<comment type="caution">
    <text evidence="3">The sequence shown here is derived from an EMBL/GenBank/DDBJ whole genome shotgun (WGS) entry which is preliminary data.</text>
</comment>
<dbReference type="SUPFAM" id="SSF54506">
    <property type="entry name" value="Diaminopimelate epimerase-like"/>
    <property type="match status" value="1"/>
</dbReference>
<evidence type="ECO:0000313" key="4">
    <source>
        <dbReference type="Proteomes" id="UP001596056"/>
    </source>
</evidence>
<organism evidence="3 4">
    <name type="scientific">Rubellimicrobium aerolatum</name>
    <dbReference type="NCBI Taxonomy" id="490979"/>
    <lineage>
        <taxon>Bacteria</taxon>
        <taxon>Pseudomonadati</taxon>
        <taxon>Pseudomonadota</taxon>
        <taxon>Alphaproteobacteria</taxon>
        <taxon>Rhodobacterales</taxon>
        <taxon>Roseobacteraceae</taxon>
        <taxon>Rubellimicrobium</taxon>
    </lineage>
</organism>
<accession>A0ABW0SFH9</accession>
<dbReference type="RefSeq" id="WP_209842468.1">
    <property type="nucleotide sequence ID" value="NZ_JAGGJP010000016.1"/>
</dbReference>
<evidence type="ECO:0000313" key="3">
    <source>
        <dbReference type="EMBL" id="MFC5567645.1"/>
    </source>
</evidence>
<proteinExistence type="inferred from homology"/>
<dbReference type="PIRSF" id="PIRSF016184">
    <property type="entry name" value="PhzC_PhzF"/>
    <property type="match status" value="1"/>
</dbReference>
<evidence type="ECO:0000256" key="2">
    <source>
        <dbReference type="ARBA" id="ARBA00023235"/>
    </source>
</evidence>
<dbReference type="InterPro" id="IPR003719">
    <property type="entry name" value="Phenazine_PhzF-like"/>
</dbReference>
<dbReference type="PANTHER" id="PTHR13774:SF17">
    <property type="entry name" value="PHENAZINE BIOSYNTHESIS-LIKE DOMAIN-CONTAINING PROTEIN"/>
    <property type="match status" value="1"/>
</dbReference>
<protein>
    <submittedName>
        <fullName evidence="3">PhzF family phenazine biosynthesis protein</fullName>
    </submittedName>
</protein>
<dbReference type="PANTHER" id="PTHR13774">
    <property type="entry name" value="PHENAZINE BIOSYNTHESIS PROTEIN"/>
    <property type="match status" value="1"/>
</dbReference>
<comment type="similarity">
    <text evidence="1">Belongs to the PhzF family.</text>
</comment>
<reference evidence="4" key="1">
    <citation type="journal article" date="2019" name="Int. J. Syst. Evol. Microbiol.">
        <title>The Global Catalogue of Microorganisms (GCM) 10K type strain sequencing project: providing services to taxonomists for standard genome sequencing and annotation.</title>
        <authorList>
            <consortium name="The Broad Institute Genomics Platform"/>
            <consortium name="The Broad Institute Genome Sequencing Center for Infectious Disease"/>
            <person name="Wu L."/>
            <person name="Ma J."/>
        </authorList>
    </citation>
    <scope>NUCLEOTIDE SEQUENCE [LARGE SCALE GENOMIC DNA]</scope>
    <source>
        <strain evidence="4">KACC 11588</strain>
    </source>
</reference>
<dbReference type="Pfam" id="PF02567">
    <property type="entry name" value="PhzC-PhzF"/>
    <property type="match status" value="1"/>
</dbReference>
<dbReference type="Proteomes" id="UP001596056">
    <property type="component" value="Unassembled WGS sequence"/>
</dbReference>
<name>A0ABW0SFH9_9RHOB</name>
<keyword evidence="4" id="KW-1185">Reference proteome</keyword>
<sequence>MTHPIFLVDAFADRPFAGNPAGVMILDAALPEALMQAVAMEMNQAETAFVVPREGGWDIRWFTPTQEVAFCGHATLASAHVLATEHGAAGAIALHTREVGVLTVRTEGAGRYTLDVPRFDPEALDLSKVAPLVPGAVEAFRGGEDLFAVLPSEAAVWAFRPDLAAIAAHGARGLAVTAPGEGADFASRFFAPAAGIPEDPVTGSIHAALVPFWAARLGRDRLTAVQASRRGGRLEGRLAGDRVLLTGSAVTTLRGQLDLPD</sequence>
<gene>
    <name evidence="3" type="ORF">ACFPOC_14625</name>
</gene>